<gene>
    <name evidence="2" type="ORF">GGD46_000349</name>
</gene>
<accession>A0A7X0IP45</accession>
<dbReference type="InterPro" id="IPR016181">
    <property type="entry name" value="Acyl_CoA_acyltransferase"/>
</dbReference>
<keyword evidence="2" id="KW-0808">Transferase</keyword>
<dbReference type="PROSITE" id="PS51186">
    <property type="entry name" value="GNAT"/>
    <property type="match status" value="1"/>
</dbReference>
<comment type="caution">
    <text evidence="2">The sequence shown here is derived from an EMBL/GenBank/DDBJ whole genome shotgun (WGS) entry which is preliminary data.</text>
</comment>
<reference evidence="2 3" key="1">
    <citation type="submission" date="2020-08" db="EMBL/GenBank/DDBJ databases">
        <title>Genomic Encyclopedia of Type Strains, Phase IV (KMG-V): Genome sequencing to study the core and pangenomes of soil and plant-associated prokaryotes.</title>
        <authorList>
            <person name="Whitman W."/>
        </authorList>
    </citation>
    <scope>NUCLEOTIDE SEQUENCE [LARGE SCALE GENOMIC DNA]</scope>
    <source>
        <strain evidence="2 3">SEMIA 4060</strain>
    </source>
</reference>
<evidence type="ECO:0000259" key="1">
    <source>
        <dbReference type="PROSITE" id="PS51186"/>
    </source>
</evidence>
<feature type="domain" description="N-acetyltransferase" evidence="1">
    <location>
        <begin position="10"/>
        <end position="169"/>
    </location>
</feature>
<dbReference type="EMBL" id="JACHBG010000001">
    <property type="protein sequence ID" value="MBB6483106.1"/>
    <property type="molecule type" value="Genomic_DNA"/>
</dbReference>
<evidence type="ECO:0000313" key="3">
    <source>
        <dbReference type="Proteomes" id="UP000565576"/>
    </source>
</evidence>
<dbReference type="PANTHER" id="PTHR43792">
    <property type="entry name" value="GNAT FAMILY, PUTATIVE (AFU_ORTHOLOGUE AFUA_3G00765)-RELATED-RELATED"/>
    <property type="match status" value="1"/>
</dbReference>
<dbReference type="InterPro" id="IPR051531">
    <property type="entry name" value="N-acetyltransferase"/>
</dbReference>
<proteinExistence type="predicted"/>
<dbReference type="PANTHER" id="PTHR43792:SF1">
    <property type="entry name" value="N-ACETYLTRANSFERASE DOMAIN-CONTAINING PROTEIN"/>
    <property type="match status" value="1"/>
</dbReference>
<dbReference type="InterPro" id="IPR000182">
    <property type="entry name" value="GNAT_dom"/>
</dbReference>
<dbReference type="GO" id="GO:0016747">
    <property type="term" value="F:acyltransferase activity, transferring groups other than amino-acyl groups"/>
    <property type="evidence" value="ECO:0007669"/>
    <property type="project" value="InterPro"/>
</dbReference>
<sequence>MLPTFETDRLILRPRAMKDIEDCLAMDRDPEVTKFIPGPWNDPEAHRLFLTGRITADFGAGLGYWSIFAKKNRQQFLGWVLLIPADAVGPEIEIGWRLNRTAWGKGFATEAARSVLTHAFATLRLEYVIADIAPGNVASIRVAQKLGLSARHETRYLDQPFASYQIDRAAFETNASAY</sequence>
<evidence type="ECO:0000313" key="2">
    <source>
        <dbReference type="EMBL" id="MBB6483106.1"/>
    </source>
</evidence>
<organism evidence="2 3">
    <name type="scientific">Rhizobium lusitanum</name>
    <dbReference type="NCBI Taxonomy" id="293958"/>
    <lineage>
        <taxon>Bacteria</taxon>
        <taxon>Pseudomonadati</taxon>
        <taxon>Pseudomonadota</taxon>
        <taxon>Alphaproteobacteria</taxon>
        <taxon>Hyphomicrobiales</taxon>
        <taxon>Rhizobiaceae</taxon>
        <taxon>Rhizobium/Agrobacterium group</taxon>
        <taxon>Rhizobium</taxon>
    </lineage>
</organism>
<protein>
    <submittedName>
        <fullName evidence="2">RimJ/RimL family protein N-acetyltransferase</fullName>
    </submittedName>
</protein>
<dbReference type="Pfam" id="PF13302">
    <property type="entry name" value="Acetyltransf_3"/>
    <property type="match status" value="1"/>
</dbReference>
<name>A0A7X0IP45_9HYPH</name>
<dbReference type="RefSeq" id="WP_184701216.1">
    <property type="nucleotide sequence ID" value="NZ_JACHBG010000001.1"/>
</dbReference>
<dbReference type="SUPFAM" id="SSF55729">
    <property type="entry name" value="Acyl-CoA N-acyltransferases (Nat)"/>
    <property type="match status" value="1"/>
</dbReference>
<dbReference type="Gene3D" id="3.40.630.30">
    <property type="match status" value="1"/>
</dbReference>
<dbReference type="AlphaFoldDB" id="A0A7X0IP45"/>
<dbReference type="Proteomes" id="UP000565576">
    <property type="component" value="Unassembled WGS sequence"/>
</dbReference>